<dbReference type="SMART" id="SM00653">
    <property type="entry name" value="eIF2B_5"/>
    <property type="match status" value="1"/>
</dbReference>
<dbReference type="SUPFAM" id="SSF100966">
    <property type="entry name" value="Translation initiation factor 2 beta, aIF2beta, N-terminal domain"/>
    <property type="match status" value="1"/>
</dbReference>
<dbReference type="Gene3D" id="3.30.30.170">
    <property type="match status" value="1"/>
</dbReference>
<dbReference type="AlphaFoldDB" id="A0A6C0J4R0"/>
<feature type="domain" description="Translation initiation factor IF2/IF5" evidence="1">
    <location>
        <begin position="11"/>
        <end position="124"/>
    </location>
</feature>
<sequence>MNINPNTIDPFYRYKMPKPNTRFAGGGNGSYTFFDNIYDVSSAINTPSHVLFNFISKSLGSSSNYEKKTITGHHKNCIIIDEIYKFIKEFVMCQNCSIPEVKPSVQGSKKKKQLVFDCSACGCKYIKTSTNKLFDKTIDNIIKNVDKYEFKKGNIVLAEKKTLFNPL</sequence>
<dbReference type="PANTHER" id="PTHR23001:SF7">
    <property type="entry name" value="EUKARYOTIC TRANSLATION INITIATION FACTOR 5"/>
    <property type="match status" value="1"/>
</dbReference>
<dbReference type="GO" id="GO:0005829">
    <property type="term" value="C:cytosol"/>
    <property type="evidence" value="ECO:0007669"/>
    <property type="project" value="TreeGrafter"/>
</dbReference>
<reference evidence="2" key="1">
    <citation type="journal article" date="2020" name="Nature">
        <title>Giant virus diversity and host interactions through global metagenomics.</title>
        <authorList>
            <person name="Schulz F."/>
            <person name="Roux S."/>
            <person name="Paez-Espino D."/>
            <person name="Jungbluth S."/>
            <person name="Walsh D.A."/>
            <person name="Denef V.J."/>
            <person name="McMahon K.D."/>
            <person name="Konstantinidis K.T."/>
            <person name="Eloe-Fadrosh E.A."/>
            <person name="Kyrpides N.C."/>
            <person name="Woyke T."/>
        </authorList>
    </citation>
    <scope>NUCLEOTIDE SEQUENCE</scope>
    <source>
        <strain evidence="2">GVMAG-M-3300025860-12</strain>
    </source>
</reference>
<dbReference type="InterPro" id="IPR016189">
    <property type="entry name" value="Transl_init_fac_IF2/IF5_N"/>
</dbReference>
<dbReference type="InterPro" id="IPR002735">
    <property type="entry name" value="Transl_init_fac_IF2/IF5_dom"/>
</dbReference>
<dbReference type="GO" id="GO:0003743">
    <property type="term" value="F:translation initiation factor activity"/>
    <property type="evidence" value="ECO:0007669"/>
    <property type="project" value="InterPro"/>
</dbReference>
<dbReference type="GO" id="GO:0071074">
    <property type="term" value="F:eukaryotic initiation factor eIF2 binding"/>
    <property type="evidence" value="ECO:0007669"/>
    <property type="project" value="TreeGrafter"/>
</dbReference>
<dbReference type="PANTHER" id="PTHR23001">
    <property type="entry name" value="EUKARYOTIC TRANSLATION INITIATION FACTOR"/>
    <property type="match status" value="1"/>
</dbReference>
<evidence type="ECO:0000313" key="2">
    <source>
        <dbReference type="EMBL" id="QHU00303.1"/>
    </source>
</evidence>
<dbReference type="EMBL" id="MN740325">
    <property type="protein sequence ID" value="QHU00303.1"/>
    <property type="molecule type" value="Genomic_DNA"/>
</dbReference>
<accession>A0A6C0J4R0</accession>
<dbReference type="InterPro" id="IPR045196">
    <property type="entry name" value="IF2/IF5"/>
</dbReference>
<dbReference type="Pfam" id="PF01873">
    <property type="entry name" value="eIF-5_eIF-2B"/>
    <property type="match status" value="1"/>
</dbReference>
<organism evidence="2">
    <name type="scientific">viral metagenome</name>
    <dbReference type="NCBI Taxonomy" id="1070528"/>
    <lineage>
        <taxon>unclassified sequences</taxon>
        <taxon>metagenomes</taxon>
        <taxon>organismal metagenomes</taxon>
    </lineage>
</organism>
<dbReference type="GO" id="GO:0001732">
    <property type="term" value="P:formation of cytoplasmic translation initiation complex"/>
    <property type="evidence" value="ECO:0007669"/>
    <property type="project" value="TreeGrafter"/>
</dbReference>
<dbReference type="Gene3D" id="2.20.25.350">
    <property type="match status" value="1"/>
</dbReference>
<evidence type="ECO:0000259" key="1">
    <source>
        <dbReference type="SMART" id="SM00653"/>
    </source>
</evidence>
<dbReference type="GO" id="GO:0005092">
    <property type="term" value="F:GDP-dissociation inhibitor activity"/>
    <property type="evidence" value="ECO:0007669"/>
    <property type="project" value="TreeGrafter"/>
</dbReference>
<proteinExistence type="predicted"/>
<protein>
    <recommendedName>
        <fullName evidence="1">Translation initiation factor IF2/IF5 domain-containing protein</fullName>
    </recommendedName>
</protein>
<name>A0A6C0J4R0_9ZZZZ</name>